<keyword evidence="1" id="KW-0472">Membrane</keyword>
<dbReference type="Pfam" id="PF09851">
    <property type="entry name" value="SHOCT"/>
    <property type="match status" value="1"/>
</dbReference>
<evidence type="ECO:0000256" key="1">
    <source>
        <dbReference type="SAM" id="Phobius"/>
    </source>
</evidence>
<dbReference type="EMBL" id="BAABDH010000041">
    <property type="protein sequence ID" value="GAA3940775.1"/>
    <property type="molecule type" value="Genomic_DNA"/>
</dbReference>
<organism evidence="3 4">
    <name type="scientific">Hymenobacter algoricola</name>
    <dbReference type="NCBI Taxonomy" id="486267"/>
    <lineage>
        <taxon>Bacteria</taxon>
        <taxon>Pseudomonadati</taxon>
        <taxon>Bacteroidota</taxon>
        <taxon>Cytophagia</taxon>
        <taxon>Cytophagales</taxon>
        <taxon>Hymenobacteraceae</taxon>
        <taxon>Hymenobacter</taxon>
    </lineage>
</organism>
<dbReference type="InterPro" id="IPR018649">
    <property type="entry name" value="SHOCT"/>
</dbReference>
<dbReference type="InterPro" id="IPR016410">
    <property type="entry name" value="Phage_imm"/>
</dbReference>
<feature type="domain" description="SHOCT" evidence="2">
    <location>
        <begin position="67"/>
        <end position="94"/>
    </location>
</feature>
<name>A0ABP7N9P0_9BACT</name>
<protein>
    <recommendedName>
        <fullName evidence="2">SHOCT domain-containing protein</fullName>
    </recommendedName>
</protein>
<feature type="transmembrane region" description="Helical" evidence="1">
    <location>
        <begin position="25"/>
        <end position="47"/>
    </location>
</feature>
<proteinExistence type="predicted"/>
<keyword evidence="1" id="KW-1133">Transmembrane helix</keyword>
<accession>A0ABP7N9P0</accession>
<evidence type="ECO:0000313" key="3">
    <source>
        <dbReference type="EMBL" id="GAA3940775.1"/>
    </source>
</evidence>
<comment type="caution">
    <text evidence="3">The sequence shown here is derived from an EMBL/GenBank/DDBJ whole genome shotgun (WGS) entry which is preliminary data.</text>
</comment>
<evidence type="ECO:0000259" key="2">
    <source>
        <dbReference type="Pfam" id="PF09851"/>
    </source>
</evidence>
<evidence type="ECO:0000313" key="4">
    <source>
        <dbReference type="Proteomes" id="UP001499909"/>
    </source>
</evidence>
<sequence length="98" mass="10829">MLIILFLYFLPAILGRNHRQSNSITILNLLLGWTVLGWIGALVWAMSNDKPQAVVARAAAVPRSVADELSKLQGLREAGALSDAEFQREKDRLLSRTA</sequence>
<keyword evidence="4" id="KW-1185">Reference proteome</keyword>
<keyword evidence="1" id="KW-0812">Transmembrane</keyword>
<gene>
    <name evidence="3" type="ORF">GCM10022406_25930</name>
</gene>
<reference evidence="4" key="1">
    <citation type="journal article" date="2019" name="Int. J. Syst. Evol. Microbiol.">
        <title>The Global Catalogue of Microorganisms (GCM) 10K type strain sequencing project: providing services to taxonomists for standard genome sequencing and annotation.</title>
        <authorList>
            <consortium name="The Broad Institute Genomics Platform"/>
            <consortium name="The Broad Institute Genome Sequencing Center for Infectious Disease"/>
            <person name="Wu L."/>
            <person name="Ma J."/>
        </authorList>
    </citation>
    <scope>NUCLEOTIDE SEQUENCE [LARGE SCALE GENOMIC DNA]</scope>
    <source>
        <strain evidence="4">JCM 17214</strain>
    </source>
</reference>
<dbReference type="Proteomes" id="UP001499909">
    <property type="component" value="Unassembled WGS sequence"/>
</dbReference>
<dbReference type="Pfam" id="PF14373">
    <property type="entry name" value="Imm_superinfect"/>
    <property type="match status" value="1"/>
</dbReference>